<reference evidence="2" key="1">
    <citation type="journal article" date="2020" name="mSystems">
        <title>Genome- and Community-Level Interaction Insights into Carbon Utilization and Element Cycling Functions of Hydrothermarchaeota in Hydrothermal Sediment.</title>
        <authorList>
            <person name="Zhou Z."/>
            <person name="Liu Y."/>
            <person name="Xu W."/>
            <person name="Pan J."/>
            <person name="Luo Z.H."/>
            <person name="Li M."/>
        </authorList>
    </citation>
    <scope>NUCLEOTIDE SEQUENCE</scope>
    <source>
        <strain evidence="2">SpSt-997</strain>
    </source>
</reference>
<dbReference type="SUPFAM" id="SSF51905">
    <property type="entry name" value="FAD/NAD(P)-binding domain"/>
    <property type="match status" value="1"/>
</dbReference>
<protein>
    <submittedName>
        <fullName evidence="2">FAD-binding protein</fullName>
    </submittedName>
</protein>
<dbReference type="Pfam" id="PF01494">
    <property type="entry name" value="FAD_binding_3"/>
    <property type="match status" value="1"/>
</dbReference>
<feature type="domain" description="FAD-binding" evidence="1">
    <location>
        <begin position="8"/>
        <end position="313"/>
    </location>
</feature>
<proteinExistence type="predicted"/>
<dbReference type="PANTHER" id="PTHR43747:SF1">
    <property type="entry name" value="SLR1998 PROTEIN"/>
    <property type="match status" value="1"/>
</dbReference>
<dbReference type="AlphaFoldDB" id="A0A8J4HAG8"/>
<dbReference type="InterPro" id="IPR002938">
    <property type="entry name" value="FAD-bd"/>
</dbReference>
<dbReference type="EMBL" id="DTQM01000063">
    <property type="protein sequence ID" value="HGC42225.1"/>
    <property type="molecule type" value="Genomic_DNA"/>
</dbReference>
<organism evidence="2">
    <name type="scientific">Acidicaldus sp</name>
    <dbReference type="NCBI Taxonomy" id="1872105"/>
    <lineage>
        <taxon>Bacteria</taxon>
        <taxon>Pseudomonadati</taxon>
        <taxon>Pseudomonadota</taxon>
        <taxon>Alphaproteobacteria</taxon>
        <taxon>Acetobacterales</taxon>
        <taxon>Acetobacteraceae</taxon>
        <taxon>Acidicaldus</taxon>
    </lineage>
</organism>
<evidence type="ECO:0000259" key="1">
    <source>
        <dbReference type="Pfam" id="PF01494"/>
    </source>
</evidence>
<dbReference type="InterPro" id="IPR050816">
    <property type="entry name" value="Flavin-dep_Halogenase_NPB"/>
</dbReference>
<dbReference type="GO" id="GO:0071949">
    <property type="term" value="F:FAD binding"/>
    <property type="evidence" value="ECO:0007669"/>
    <property type="project" value="InterPro"/>
</dbReference>
<name>A0A8J4HAG8_9PROT</name>
<sequence>MPLAGEMCDVLVIGGGPAGATAAALLAERGVDVVLLEKAAHPRFHIGESLLPRNLPLFERLGVAEKIAAIGVHKPGAEFICDEMGGRVAFPFALSRVKGFSHAYQVRRAEFDQILFENARAKGARLRERVRVVAVAEGAGERLSVRAESAEDGALAFAPRFVLDASGRETFMASRLGLKETDKHNNTAAVFAHFRGVSPRRDDMAGAISIHFVRDGWLWVIPLPEGLTSIGFVGTAAAFKGRNEAIADFFLARLRESPSLWARMGEAARVSPVTSTGNYSYRARRAWGDRWLLIGDAFAFLDPVFSSGVLMAMTMAEQGAETALAWLADPARGAQLARRQERQIRAALDRIGWMIYRINTPVLRELFLAPRNTLGMRDAIISLLAGHLRPERGMAVPVLAFKSIYYALAALRRLSPRPPQPAR</sequence>
<dbReference type="PRINTS" id="PR00420">
    <property type="entry name" value="RNGMNOXGNASE"/>
</dbReference>
<dbReference type="Gene3D" id="3.50.50.60">
    <property type="entry name" value="FAD/NAD(P)-binding domain"/>
    <property type="match status" value="1"/>
</dbReference>
<dbReference type="PANTHER" id="PTHR43747">
    <property type="entry name" value="FAD-BINDING PROTEIN"/>
    <property type="match status" value="1"/>
</dbReference>
<accession>A0A8J4HAG8</accession>
<evidence type="ECO:0000313" key="2">
    <source>
        <dbReference type="EMBL" id="HGC42225.1"/>
    </source>
</evidence>
<gene>
    <name evidence="2" type="ORF">ENY07_03245</name>
</gene>
<comment type="caution">
    <text evidence="2">The sequence shown here is derived from an EMBL/GenBank/DDBJ whole genome shotgun (WGS) entry which is preliminary data.</text>
</comment>
<dbReference type="InterPro" id="IPR036188">
    <property type="entry name" value="FAD/NAD-bd_sf"/>
</dbReference>